<evidence type="ECO:0000313" key="1">
    <source>
        <dbReference type="EMBL" id="MDG4525898.1"/>
    </source>
</evidence>
<organism evidence="1 2">
    <name type="scientific">Streptococcus suis</name>
    <dbReference type="NCBI Taxonomy" id="1307"/>
    <lineage>
        <taxon>Bacteria</taxon>
        <taxon>Bacillati</taxon>
        <taxon>Bacillota</taxon>
        <taxon>Bacilli</taxon>
        <taxon>Lactobacillales</taxon>
        <taxon>Streptococcaceae</taxon>
        <taxon>Streptococcus</taxon>
    </lineage>
</organism>
<comment type="caution">
    <text evidence="1">The sequence shown here is derived from an EMBL/GenBank/DDBJ whole genome shotgun (WGS) entry which is preliminary data.</text>
</comment>
<reference evidence="1" key="1">
    <citation type="submission" date="2022-07" db="EMBL/GenBank/DDBJ databases">
        <title>Whole Genome Sequencing of Streptococcus suis.</title>
        <authorList>
            <person name="Dai X."/>
            <person name="Huang J."/>
            <person name="Wang L."/>
        </authorList>
    </citation>
    <scope>NUCLEOTIDE SEQUENCE</scope>
    <source>
        <strain evidence="1">XNB2</strain>
    </source>
</reference>
<dbReference type="EMBL" id="JANFMP010000001">
    <property type="protein sequence ID" value="MDG4525898.1"/>
    <property type="molecule type" value="Genomic_DNA"/>
</dbReference>
<dbReference type="AlphaFoldDB" id="A0A9X4RV42"/>
<protein>
    <recommendedName>
        <fullName evidence="3">Phage protein</fullName>
    </recommendedName>
</protein>
<gene>
    <name evidence="1" type="ORF">NOL13_00495</name>
</gene>
<dbReference type="RefSeq" id="WP_222336463.1">
    <property type="nucleotide sequence ID" value="NZ_CP082204.1"/>
</dbReference>
<evidence type="ECO:0000313" key="2">
    <source>
        <dbReference type="Proteomes" id="UP001152875"/>
    </source>
</evidence>
<evidence type="ECO:0008006" key="3">
    <source>
        <dbReference type="Google" id="ProtNLM"/>
    </source>
</evidence>
<name>A0A9X4RV42_STRSU</name>
<sequence length="78" mass="9055">MTYEATMIINGHQPVHIGYYPNKEKAAEAIIDHAKNNSAEKRLRFIASKKIRSKTIRIDYGAVDCYYLITRRNNVNKK</sequence>
<proteinExistence type="predicted"/>
<accession>A0A9X4RV42</accession>
<dbReference type="Proteomes" id="UP001152875">
    <property type="component" value="Unassembled WGS sequence"/>
</dbReference>